<dbReference type="AlphaFoldDB" id="A0A1R3KY61"/>
<evidence type="ECO:0000313" key="2">
    <source>
        <dbReference type="Proteomes" id="UP000188268"/>
    </source>
</evidence>
<protein>
    <submittedName>
        <fullName evidence="1">Uncharacterized protein</fullName>
    </submittedName>
</protein>
<evidence type="ECO:0000313" key="1">
    <source>
        <dbReference type="EMBL" id="OMP12025.1"/>
    </source>
</evidence>
<dbReference type="EMBL" id="AWWV01000554">
    <property type="protein sequence ID" value="OMP12025.1"/>
    <property type="molecule type" value="Genomic_DNA"/>
</dbReference>
<dbReference type="Proteomes" id="UP000188268">
    <property type="component" value="Unassembled WGS sequence"/>
</dbReference>
<organism evidence="1 2">
    <name type="scientific">Corchorus capsularis</name>
    <name type="common">Jute</name>
    <dbReference type="NCBI Taxonomy" id="210143"/>
    <lineage>
        <taxon>Eukaryota</taxon>
        <taxon>Viridiplantae</taxon>
        <taxon>Streptophyta</taxon>
        <taxon>Embryophyta</taxon>
        <taxon>Tracheophyta</taxon>
        <taxon>Spermatophyta</taxon>
        <taxon>Magnoliopsida</taxon>
        <taxon>eudicotyledons</taxon>
        <taxon>Gunneridae</taxon>
        <taxon>Pentapetalae</taxon>
        <taxon>rosids</taxon>
        <taxon>malvids</taxon>
        <taxon>Malvales</taxon>
        <taxon>Malvaceae</taxon>
        <taxon>Grewioideae</taxon>
        <taxon>Apeibeae</taxon>
        <taxon>Corchorus</taxon>
    </lineage>
</organism>
<accession>A0A1R3KY61</accession>
<reference evidence="1 2" key="1">
    <citation type="submission" date="2013-09" db="EMBL/GenBank/DDBJ databases">
        <title>Corchorus capsularis genome sequencing.</title>
        <authorList>
            <person name="Alam M."/>
            <person name="Haque M.S."/>
            <person name="Islam M.S."/>
            <person name="Emdad E.M."/>
            <person name="Islam M.M."/>
            <person name="Ahmed B."/>
            <person name="Halim A."/>
            <person name="Hossen Q.M.M."/>
            <person name="Hossain M.Z."/>
            <person name="Ahmed R."/>
            <person name="Khan M.M."/>
            <person name="Islam R."/>
            <person name="Rashid M.M."/>
            <person name="Khan S.A."/>
            <person name="Rahman M.S."/>
            <person name="Alam M."/>
        </authorList>
    </citation>
    <scope>NUCLEOTIDE SEQUENCE [LARGE SCALE GENOMIC DNA]</scope>
    <source>
        <strain evidence="2">cv. CVL-1</strain>
        <tissue evidence="1">Whole seedling</tissue>
    </source>
</reference>
<gene>
    <name evidence="1" type="ORF">CCACVL1_00173</name>
</gene>
<name>A0A1R3KY61_COCAP</name>
<sequence length="19" mass="2113">MAASSSEQVTQEQVFNNDK</sequence>
<keyword evidence="2" id="KW-1185">Reference proteome</keyword>
<proteinExistence type="predicted"/>
<comment type="caution">
    <text evidence="1">The sequence shown here is derived from an EMBL/GenBank/DDBJ whole genome shotgun (WGS) entry which is preliminary data.</text>
</comment>